<keyword evidence="1" id="KW-0812">Transmembrane</keyword>
<gene>
    <name evidence="2" type="ORF">FB192DRAFT_1375037</name>
</gene>
<feature type="transmembrane region" description="Helical" evidence="1">
    <location>
        <begin position="57"/>
        <end position="79"/>
    </location>
</feature>
<accession>A0A8H4F0V1</accession>
<evidence type="ECO:0000313" key="2">
    <source>
        <dbReference type="EMBL" id="KAF1801871.1"/>
    </source>
</evidence>
<evidence type="ECO:0000256" key="1">
    <source>
        <dbReference type="SAM" id="Phobius"/>
    </source>
</evidence>
<organism evidence="2 3">
    <name type="scientific">Mucor circinelloides f. lusitanicus</name>
    <name type="common">Mucor racemosus var. lusitanicus</name>
    <dbReference type="NCBI Taxonomy" id="29924"/>
    <lineage>
        <taxon>Eukaryota</taxon>
        <taxon>Fungi</taxon>
        <taxon>Fungi incertae sedis</taxon>
        <taxon>Mucoromycota</taxon>
        <taxon>Mucoromycotina</taxon>
        <taxon>Mucoromycetes</taxon>
        <taxon>Mucorales</taxon>
        <taxon>Mucorineae</taxon>
        <taxon>Mucoraceae</taxon>
        <taxon>Mucor</taxon>
    </lineage>
</organism>
<name>A0A8H4F0V1_MUCCL</name>
<dbReference type="AlphaFoldDB" id="A0A8H4F0V1"/>
<evidence type="ECO:0000313" key="3">
    <source>
        <dbReference type="Proteomes" id="UP000469890"/>
    </source>
</evidence>
<dbReference type="Proteomes" id="UP000469890">
    <property type="component" value="Unassembled WGS sequence"/>
</dbReference>
<keyword evidence="1" id="KW-1133">Transmembrane helix</keyword>
<protein>
    <submittedName>
        <fullName evidence="2">Uncharacterized protein</fullName>
    </submittedName>
</protein>
<reference evidence="2 3" key="1">
    <citation type="submission" date="2019-09" db="EMBL/GenBank/DDBJ databases">
        <authorList>
            <consortium name="DOE Joint Genome Institute"/>
            <person name="Mondo S.J."/>
            <person name="Navarro-Mendoza M.I."/>
            <person name="Perez-Arques C."/>
            <person name="Panchal S."/>
            <person name="Nicolas F.E."/>
            <person name="Ganguly P."/>
            <person name="Pangilinan J."/>
            <person name="Grigoriev I."/>
            <person name="Heitman J."/>
            <person name="Sanya K."/>
            <person name="Garre V."/>
        </authorList>
    </citation>
    <scope>NUCLEOTIDE SEQUENCE [LARGE SCALE GENOMIC DNA]</scope>
    <source>
        <strain evidence="2 3">MU402</strain>
    </source>
</reference>
<comment type="caution">
    <text evidence="2">The sequence shown here is derived from an EMBL/GenBank/DDBJ whole genome shotgun (WGS) entry which is preliminary data.</text>
</comment>
<dbReference type="EMBL" id="JAAECE010000004">
    <property type="protein sequence ID" value="KAF1801871.1"/>
    <property type="molecule type" value="Genomic_DNA"/>
</dbReference>
<keyword evidence="1" id="KW-0472">Membrane</keyword>
<proteinExistence type="predicted"/>
<sequence>MRLVSHPHPSSRKLRIRITLVSCGGIGPKSISASCYNLEIYWSFVLSGSLCETNISLVVVVIILIAYILQVTLFTYTCLVF</sequence>